<dbReference type="InterPro" id="IPR043502">
    <property type="entry name" value="DNA/RNA_pol_sf"/>
</dbReference>
<evidence type="ECO:0000313" key="3">
    <source>
        <dbReference type="EMBL" id="RDY07804.1"/>
    </source>
</evidence>
<organism evidence="3 4">
    <name type="scientific">Mucuna pruriens</name>
    <name type="common">Velvet bean</name>
    <name type="synonym">Dolichos pruriens</name>
    <dbReference type="NCBI Taxonomy" id="157652"/>
    <lineage>
        <taxon>Eukaryota</taxon>
        <taxon>Viridiplantae</taxon>
        <taxon>Streptophyta</taxon>
        <taxon>Embryophyta</taxon>
        <taxon>Tracheophyta</taxon>
        <taxon>Spermatophyta</taxon>
        <taxon>Magnoliopsida</taxon>
        <taxon>eudicotyledons</taxon>
        <taxon>Gunneridae</taxon>
        <taxon>Pentapetalae</taxon>
        <taxon>rosids</taxon>
        <taxon>fabids</taxon>
        <taxon>Fabales</taxon>
        <taxon>Fabaceae</taxon>
        <taxon>Papilionoideae</taxon>
        <taxon>50 kb inversion clade</taxon>
        <taxon>NPAAA clade</taxon>
        <taxon>indigoferoid/millettioid clade</taxon>
        <taxon>Phaseoleae</taxon>
        <taxon>Mucuna</taxon>
    </lineage>
</organism>
<keyword evidence="1" id="KW-0511">Multifunctional enzyme</keyword>
<dbReference type="Gene3D" id="3.30.420.10">
    <property type="entry name" value="Ribonuclease H-like superfamily/Ribonuclease H"/>
    <property type="match status" value="1"/>
</dbReference>
<dbReference type="PANTHER" id="PTHR37984:SF5">
    <property type="entry name" value="PROTEIN NYNRIN-LIKE"/>
    <property type="match status" value="1"/>
</dbReference>
<dbReference type="InterPro" id="IPR041577">
    <property type="entry name" value="RT_RNaseH_2"/>
</dbReference>
<dbReference type="PROSITE" id="PS50994">
    <property type="entry name" value="INTEGRASE"/>
    <property type="match status" value="1"/>
</dbReference>
<dbReference type="InterPro" id="IPR036397">
    <property type="entry name" value="RNaseH_sf"/>
</dbReference>
<evidence type="ECO:0000313" key="4">
    <source>
        <dbReference type="Proteomes" id="UP000257109"/>
    </source>
</evidence>
<dbReference type="SUPFAM" id="SSF53098">
    <property type="entry name" value="Ribonuclease H-like"/>
    <property type="match status" value="1"/>
</dbReference>
<feature type="domain" description="Integrase catalytic" evidence="2">
    <location>
        <begin position="123"/>
        <end position="289"/>
    </location>
</feature>
<proteinExistence type="predicted"/>
<keyword evidence="4" id="KW-1185">Reference proteome</keyword>
<dbReference type="InterPro" id="IPR050951">
    <property type="entry name" value="Retrovirus_Pol_polyprotein"/>
</dbReference>
<gene>
    <name evidence="3" type="primary">gag-pol</name>
    <name evidence="3" type="ORF">CR513_08027</name>
</gene>
<evidence type="ECO:0000259" key="2">
    <source>
        <dbReference type="PROSITE" id="PS50994"/>
    </source>
</evidence>
<sequence length="289" mass="32580">MCDASSSALGAVLGQRAGVGKPVHVIVYASRTMDPTQLNYTTIENELLEIGAENSIADHLSRIERESDPMPIRDEFRDEQLLHINTPTLWFANICNFVAASQFPPEASRLYKEKLKSDAKYYIWDDPYLWRLCNDQHLEAAIMDQLGQPEKYLTTGSIGPPFSETPINSSPPAKNAIATKIDDAKVVVDFLKSNIFCRFGVLKALISDQGSHFCNRAMSVLLHKYGVVHRIPTVYNPQTNGQVEVFNREIKKTLQEMANPSQKDWSQLLEDALWAHRTTYQTSLGMSPY</sequence>
<reference evidence="3" key="1">
    <citation type="submission" date="2018-05" db="EMBL/GenBank/DDBJ databases">
        <title>Draft genome of Mucuna pruriens seed.</title>
        <authorList>
            <person name="Nnadi N.E."/>
            <person name="Vos R."/>
            <person name="Hasami M.H."/>
            <person name="Devisetty U.K."/>
            <person name="Aguiy J.C."/>
        </authorList>
    </citation>
    <scope>NUCLEOTIDE SEQUENCE [LARGE SCALE GENOMIC DNA]</scope>
    <source>
        <strain evidence="3">JCA_2017</strain>
    </source>
</reference>
<dbReference type="PANTHER" id="PTHR37984">
    <property type="entry name" value="PROTEIN CBG26694"/>
    <property type="match status" value="1"/>
</dbReference>
<feature type="non-terminal residue" evidence="3">
    <location>
        <position position="1"/>
    </location>
</feature>
<dbReference type="Pfam" id="PF17919">
    <property type="entry name" value="RT_RNaseH_2"/>
    <property type="match status" value="1"/>
</dbReference>
<evidence type="ECO:0000256" key="1">
    <source>
        <dbReference type="ARBA" id="ARBA00023268"/>
    </source>
</evidence>
<dbReference type="SUPFAM" id="SSF56672">
    <property type="entry name" value="DNA/RNA polymerases"/>
    <property type="match status" value="1"/>
</dbReference>
<comment type="caution">
    <text evidence="3">The sequence shown here is derived from an EMBL/GenBank/DDBJ whole genome shotgun (WGS) entry which is preliminary data.</text>
</comment>
<dbReference type="InterPro" id="IPR001584">
    <property type="entry name" value="Integrase_cat-core"/>
</dbReference>
<dbReference type="Proteomes" id="UP000257109">
    <property type="component" value="Unassembled WGS sequence"/>
</dbReference>
<protein>
    <submittedName>
        <fullName evidence="3">Gag-Pol polyprotein</fullName>
    </submittedName>
</protein>
<accession>A0A371HYN4</accession>
<dbReference type="AlphaFoldDB" id="A0A371HYN4"/>
<dbReference type="GO" id="GO:0015074">
    <property type="term" value="P:DNA integration"/>
    <property type="evidence" value="ECO:0007669"/>
    <property type="project" value="InterPro"/>
</dbReference>
<dbReference type="GO" id="GO:0003824">
    <property type="term" value="F:catalytic activity"/>
    <property type="evidence" value="ECO:0007669"/>
    <property type="project" value="UniProtKB-KW"/>
</dbReference>
<name>A0A371HYN4_MUCPR</name>
<dbReference type="GO" id="GO:0003676">
    <property type="term" value="F:nucleic acid binding"/>
    <property type="evidence" value="ECO:0007669"/>
    <property type="project" value="InterPro"/>
</dbReference>
<dbReference type="EMBL" id="QJKJ01001396">
    <property type="protein sequence ID" value="RDY07804.1"/>
    <property type="molecule type" value="Genomic_DNA"/>
</dbReference>
<dbReference type="OrthoDB" id="1432876at2759"/>
<dbReference type="InterPro" id="IPR012337">
    <property type="entry name" value="RNaseH-like_sf"/>
</dbReference>